<dbReference type="PROSITE" id="PS00061">
    <property type="entry name" value="ADH_SHORT"/>
    <property type="match status" value="1"/>
</dbReference>
<evidence type="ECO:0000313" key="3">
    <source>
        <dbReference type="EMBL" id="BDI33266.1"/>
    </source>
</evidence>
<organism evidence="3 4">
    <name type="scientific">Capsulimonas corticalis</name>
    <dbReference type="NCBI Taxonomy" id="2219043"/>
    <lineage>
        <taxon>Bacteria</taxon>
        <taxon>Bacillati</taxon>
        <taxon>Armatimonadota</taxon>
        <taxon>Armatimonadia</taxon>
        <taxon>Capsulimonadales</taxon>
        <taxon>Capsulimonadaceae</taxon>
        <taxon>Capsulimonas</taxon>
    </lineage>
</organism>
<dbReference type="EMBL" id="AP025739">
    <property type="protein sequence ID" value="BDI33266.1"/>
    <property type="molecule type" value="Genomic_DNA"/>
</dbReference>
<dbReference type="SUPFAM" id="SSF51735">
    <property type="entry name" value="NAD(P)-binding Rossmann-fold domains"/>
    <property type="match status" value="1"/>
</dbReference>
<dbReference type="KEGG" id="ccot:CCAX7_53170"/>
<evidence type="ECO:0000256" key="2">
    <source>
        <dbReference type="ARBA" id="ARBA00023002"/>
    </source>
</evidence>
<dbReference type="GO" id="GO:0016020">
    <property type="term" value="C:membrane"/>
    <property type="evidence" value="ECO:0007669"/>
    <property type="project" value="TreeGrafter"/>
</dbReference>
<keyword evidence="2" id="KW-0560">Oxidoreductase</keyword>
<accession>A0A402CNV0</accession>
<evidence type="ECO:0000313" key="4">
    <source>
        <dbReference type="Proteomes" id="UP000287394"/>
    </source>
</evidence>
<dbReference type="GO" id="GO:0016491">
    <property type="term" value="F:oxidoreductase activity"/>
    <property type="evidence" value="ECO:0007669"/>
    <property type="project" value="UniProtKB-KW"/>
</dbReference>
<dbReference type="RefSeq" id="WP_119319072.1">
    <property type="nucleotide sequence ID" value="NZ_AP025739.1"/>
</dbReference>
<keyword evidence="4" id="KW-1185">Reference proteome</keyword>
<dbReference type="InterPro" id="IPR020904">
    <property type="entry name" value="Sc_DH/Rdtase_CS"/>
</dbReference>
<comment type="similarity">
    <text evidence="1">Belongs to the short-chain dehydrogenases/reductases (SDR) family.</text>
</comment>
<dbReference type="PANTHER" id="PTHR44196:SF1">
    <property type="entry name" value="DEHYDROGENASE_REDUCTASE SDR FAMILY MEMBER 7B"/>
    <property type="match status" value="1"/>
</dbReference>
<dbReference type="Gene3D" id="3.40.50.720">
    <property type="entry name" value="NAD(P)-binding Rossmann-like Domain"/>
    <property type="match status" value="1"/>
</dbReference>
<evidence type="ECO:0000256" key="1">
    <source>
        <dbReference type="ARBA" id="ARBA00006484"/>
    </source>
</evidence>
<dbReference type="PRINTS" id="PR00081">
    <property type="entry name" value="GDHRDH"/>
</dbReference>
<sequence>MNDNPPASIVVGASSGIGRSLALALARDRQRVALIGRHQESLDRVAGEVRAFGGEALVAVSDVREPETIEHALEAIAAQWPQPQTVYLSSGIALPVDLEYFHAGPLEQIVQTNLLGVAHWLEALHPRLRGTGSTVVVISSLSADRAFPGGGAAYSASKAAVSQLCDGLRAPWSRQGVRLVTVSPGFIRTPMTDGMASLPLVMEPEDAAKVILRGVANGKTIIRFPTAAAVTMGLVRLLPAVILDKFYRP</sequence>
<dbReference type="InterPro" id="IPR036291">
    <property type="entry name" value="NAD(P)-bd_dom_sf"/>
</dbReference>
<gene>
    <name evidence="3" type="ORF">CCAX7_53170</name>
</gene>
<dbReference type="PANTHER" id="PTHR44196">
    <property type="entry name" value="DEHYDROGENASE/REDUCTASE SDR FAMILY MEMBER 7B"/>
    <property type="match status" value="1"/>
</dbReference>
<dbReference type="Proteomes" id="UP000287394">
    <property type="component" value="Chromosome"/>
</dbReference>
<protein>
    <submittedName>
        <fullName evidence="3">Oxidoreductase</fullName>
    </submittedName>
</protein>
<dbReference type="InterPro" id="IPR002347">
    <property type="entry name" value="SDR_fam"/>
</dbReference>
<dbReference type="AlphaFoldDB" id="A0A402CNV0"/>
<dbReference type="Pfam" id="PF00106">
    <property type="entry name" value="adh_short"/>
    <property type="match status" value="1"/>
</dbReference>
<name>A0A402CNV0_9BACT</name>
<proteinExistence type="inferred from homology"/>
<dbReference type="OrthoDB" id="335726at2"/>
<reference evidence="3 4" key="1">
    <citation type="journal article" date="2019" name="Int. J. Syst. Evol. Microbiol.">
        <title>Capsulimonas corticalis gen. nov., sp. nov., an aerobic capsulated bacterium, of a novel bacterial order, Capsulimonadales ord. nov., of the class Armatimonadia of the phylum Armatimonadetes.</title>
        <authorList>
            <person name="Li J."/>
            <person name="Kudo C."/>
            <person name="Tonouchi A."/>
        </authorList>
    </citation>
    <scope>NUCLEOTIDE SEQUENCE [LARGE SCALE GENOMIC DNA]</scope>
    <source>
        <strain evidence="3 4">AX-7</strain>
    </source>
</reference>